<feature type="binding site" evidence="7">
    <location>
        <position position="60"/>
    </location>
    <ligand>
        <name>substrate</name>
    </ligand>
</feature>
<dbReference type="EMBL" id="LR217703">
    <property type="protein sequence ID" value="VFP80256.1"/>
    <property type="molecule type" value="Genomic_DNA"/>
</dbReference>
<dbReference type="PRINTS" id="PR01100">
    <property type="entry name" value="SHIKIMTKNASE"/>
</dbReference>
<evidence type="ECO:0000256" key="4">
    <source>
        <dbReference type="ARBA" id="ARBA00022777"/>
    </source>
</evidence>
<keyword evidence="6 7" id="KW-0057">Aromatic amino acid biosynthesis</keyword>
<protein>
    <recommendedName>
        <fullName evidence="7">Shikimate kinase 1</fullName>
        <shortName evidence="7">SK 1</shortName>
        <ecNumber evidence="7">2.7.1.71</ecNumber>
    </recommendedName>
</protein>
<evidence type="ECO:0000256" key="7">
    <source>
        <dbReference type="HAMAP-Rule" id="MF_00109"/>
    </source>
</evidence>
<sequence length="175" mass="19868">MTNKRNIFLIGPSGVGKSTIGRQLSKLLKIDFFDSDQEIERRAGANIDWIIDVEGEKGFRIREEKIITELTKKNGIVLATGSRSIISRTIRSHLSVRGIVIYLKMSSQPHASHTKIHKDKTMFKKMHFLPGIDLEKFENTQNLIYEELSDIIIHSHGQSIKAVTKQILSLLDDSL</sequence>
<feature type="binding site" evidence="7">
    <location>
        <begin position="14"/>
        <end position="19"/>
    </location>
    <ligand>
        <name>ATP</name>
        <dbReference type="ChEBI" id="CHEBI:30616"/>
    </ligand>
</feature>
<evidence type="ECO:0000256" key="6">
    <source>
        <dbReference type="ARBA" id="ARBA00023141"/>
    </source>
</evidence>
<accession>A0A451D3M9</accession>
<evidence type="ECO:0000313" key="9">
    <source>
        <dbReference type="Proteomes" id="UP000294412"/>
    </source>
</evidence>
<feature type="binding site" evidence="7">
    <location>
        <position position="18"/>
    </location>
    <ligand>
        <name>Mg(2+)</name>
        <dbReference type="ChEBI" id="CHEBI:18420"/>
    </ligand>
</feature>
<comment type="similarity">
    <text evidence="7">Belongs to the shikimate kinase family.</text>
</comment>
<dbReference type="GO" id="GO:0009423">
    <property type="term" value="P:chorismate biosynthetic process"/>
    <property type="evidence" value="ECO:0007669"/>
    <property type="project" value="UniProtKB-UniRule"/>
</dbReference>
<dbReference type="GO" id="GO:0009073">
    <property type="term" value="P:aromatic amino acid family biosynthetic process"/>
    <property type="evidence" value="ECO:0007669"/>
    <property type="project" value="UniProtKB-KW"/>
</dbReference>
<gene>
    <name evidence="7 8" type="primary">aroK</name>
    <name evidence="8" type="ORF">ERCICUMA2628_623</name>
</gene>
<keyword evidence="4 7" id="KW-0418">Kinase</keyword>
<keyword evidence="7" id="KW-0963">Cytoplasm</keyword>
<evidence type="ECO:0000256" key="1">
    <source>
        <dbReference type="ARBA" id="ARBA00022605"/>
    </source>
</evidence>
<keyword evidence="5 7" id="KW-0067">ATP-binding</keyword>
<dbReference type="PANTHER" id="PTHR21087:SF16">
    <property type="entry name" value="SHIKIMATE KINASE 1, CHLOROPLASTIC"/>
    <property type="match status" value="1"/>
</dbReference>
<keyword evidence="1 7" id="KW-0028">Amino-acid biosynthesis</keyword>
<comment type="subunit">
    <text evidence="7">Monomer.</text>
</comment>
<proteinExistence type="inferred from homology"/>
<feature type="binding site" evidence="7">
    <location>
        <position position="120"/>
    </location>
    <ligand>
        <name>ATP</name>
        <dbReference type="ChEBI" id="CHEBI:30616"/>
    </ligand>
</feature>
<dbReference type="Proteomes" id="UP000294412">
    <property type="component" value="Chromosome"/>
</dbReference>
<evidence type="ECO:0000256" key="5">
    <source>
        <dbReference type="ARBA" id="ARBA00022840"/>
    </source>
</evidence>
<comment type="caution">
    <text evidence="7">Lacks conserved residue(s) required for the propagation of feature annotation.</text>
</comment>
<comment type="catalytic activity">
    <reaction evidence="7">
        <text>shikimate + ATP = 3-phosphoshikimate + ADP + H(+)</text>
        <dbReference type="Rhea" id="RHEA:13121"/>
        <dbReference type="ChEBI" id="CHEBI:15378"/>
        <dbReference type="ChEBI" id="CHEBI:30616"/>
        <dbReference type="ChEBI" id="CHEBI:36208"/>
        <dbReference type="ChEBI" id="CHEBI:145989"/>
        <dbReference type="ChEBI" id="CHEBI:456216"/>
        <dbReference type="EC" id="2.7.1.71"/>
    </reaction>
</comment>
<evidence type="ECO:0000256" key="3">
    <source>
        <dbReference type="ARBA" id="ARBA00022741"/>
    </source>
</evidence>
<dbReference type="AlphaFoldDB" id="A0A451D3M9"/>
<dbReference type="GO" id="GO:0008652">
    <property type="term" value="P:amino acid biosynthetic process"/>
    <property type="evidence" value="ECO:0007669"/>
    <property type="project" value="UniProtKB-KW"/>
</dbReference>
<feature type="binding site" evidence="7">
    <location>
        <position position="36"/>
    </location>
    <ligand>
        <name>substrate</name>
    </ligand>
</feature>
<feature type="binding site" evidence="7">
    <location>
        <position position="158"/>
    </location>
    <ligand>
        <name>ATP</name>
        <dbReference type="ChEBI" id="CHEBI:30616"/>
    </ligand>
</feature>
<comment type="function">
    <text evidence="7">Catalyzes the specific phosphorylation of the 3-hydroxyl group of shikimic acid using ATP as a cosubstrate.</text>
</comment>
<dbReference type="InterPro" id="IPR000623">
    <property type="entry name" value="Shikimate_kinase/TSH1"/>
</dbReference>
<dbReference type="CDD" id="cd00464">
    <property type="entry name" value="SK"/>
    <property type="match status" value="1"/>
</dbReference>
<comment type="pathway">
    <text evidence="7">Metabolic intermediate biosynthesis; chorismate biosynthesis; chorismate from D-erythrose 4-phosphate and phosphoenolpyruvate: step 5/7.</text>
</comment>
<dbReference type="Gene3D" id="3.40.50.300">
    <property type="entry name" value="P-loop containing nucleotide triphosphate hydrolases"/>
    <property type="match status" value="1"/>
</dbReference>
<name>A0A451D3M9_9GAMM</name>
<dbReference type="GO" id="GO:0005829">
    <property type="term" value="C:cytosol"/>
    <property type="evidence" value="ECO:0007669"/>
    <property type="project" value="TreeGrafter"/>
</dbReference>
<dbReference type="GO" id="GO:0000287">
    <property type="term" value="F:magnesium ion binding"/>
    <property type="evidence" value="ECO:0007669"/>
    <property type="project" value="UniProtKB-UniRule"/>
</dbReference>
<dbReference type="InterPro" id="IPR031322">
    <property type="entry name" value="Shikimate/glucono_kinase"/>
</dbReference>
<evidence type="ECO:0000313" key="8">
    <source>
        <dbReference type="EMBL" id="VFP80256.1"/>
    </source>
</evidence>
<keyword evidence="7" id="KW-0460">Magnesium</keyword>
<dbReference type="NCBIfam" id="NF003456">
    <property type="entry name" value="PRK05057.1"/>
    <property type="match status" value="1"/>
</dbReference>
<comment type="cofactor">
    <cofactor evidence="7">
        <name>Mg(2+)</name>
        <dbReference type="ChEBI" id="CHEBI:18420"/>
    </cofactor>
    <text evidence="7">Binds 1 Mg(2+) ion per subunit.</text>
</comment>
<dbReference type="EC" id="2.7.1.71" evidence="7"/>
<dbReference type="UniPathway" id="UPA00053">
    <property type="reaction ID" value="UER00088"/>
</dbReference>
<dbReference type="GO" id="GO:0005524">
    <property type="term" value="F:ATP binding"/>
    <property type="evidence" value="ECO:0007669"/>
    <property type="project" value="UniProtKB-UniRule"/>
</dbReference>
<dbReference type="HAMAP" id="MF_00109">
    <property type="entry name" value="Shikimate_kinase"/>
    <property type="match status" value="1"/>
</dbReference>
<dbReference type="SUPFAM" id="SSF52540">
    <property type="entry name" value="P-loop containing nucleoside triphosphate hydrolases"/>
    <property type="match status" value="1"/>
</dbReference>
<keyword evidence="3 7" id="KW-0547">Nucleotide-binding</keyword>
<dbReference type="InterPro" id="IPR027417">
    <property type="entry name" value="P-loop_NTPase"/>
</dbReference>
<reference evidence="8 9" key="1">
    <citation type="submission" date="2019-02" db="EMBL/GenBank/DDBJ databases">
        <authorList>
            <person name="Manzano-Marin A."/>
            <person name="Manzano-Marin A."/>
        </authorList>
    </citation>
    <scope>NUCLEOTIDE SEQUENCE [LARGE SCALE GENOMIC DNA]</scope>
    <source>
        <strain evidence="8 9">ErCicuneomaculata</strain>
    </source>
</reference>
<dbReference type="OrthoDB" id="9800332at2"/>
<keyword evidence="2 7" id="KW-0808">Transferase</keyword>
<dbReference type="RefSeq" id="WP_157993771.1">
    <property type="nucleotide sequence ID" value="NZ_LR217703.1"/>
</dbReference>
<keyword evidence="7" id="KW-0479">Metal-binding</keyword>
<evidence type="ECO:0000256" key="2">
    <source>
        <dbReference type="ARBA" id="ARBA00022679"/>
    </source>
</evidence>
<dbReference type="GO" id="GO:0004765">
    <property type="term" value="F:shikimate kinase activity"/>
    <property type="evidence" value="ECO:0007669"/>
    <property type="project" value="UniProtKB-UniRule"/>
</dbReference>
<dbReference type="Pfam" id="PF01202">
    <property type="entry name" value="SKI"/>
    <property type="match status" value="1"/>
</dbReference>
<dbReference type="PANTHER" id="PTHR21087">
    <property type="entry name" value="SHIKIMATE KINASE"/>
    <property type="match status" value="1"/>
</dbReference>
<organism evidence="8 9">
    <name type="scientific">Candidatus Erwinia haradaeae</name>
    <dbReference type="NCBI Taxonomy" id="1922217"/>
    <lineage>
        <taxon>Bacteria</taxon>
        <taxon>Pseudomonadati</taxon>
        <taxon>Pseudomonadota</taxon>
        <taxon>Gammaproteobacteria</taxon>
        <taxon>Enterobacterales</taxon>
        <taxon>Erwiniaceae</taxon>
        <taxon>Erwinia</taxon>
    </lineage>
</organism>
<comment type="subcellular location">
    <subcellularLocation>
        <location evidence="7">Cytoplasm</location>
    </subcellularLocation>
</comment>